<name>A0ABT1PTC0_9ACTN</name>
<dbReference type="InterPro" id="IPR020841">
    <property type="entry name" value="PKS_Beta-ketoAc_synthase_dom"/>
</dbReference>
<organism evidence="5 6">
    <name type="scientific">Streptomyces humicola</name>
    <dbReference type="NCBI Taxonomy" id="2953240"/>
    <lineage>
        <taxon>Bacteria</taxon>
        <taxon>Bacillati</taxon>
        <taxon>Actinomycetota</taxon>
        <taxon>Actinomycetes</taxon>
        <taxon>Kitasatosporales</taxon>
        <taxon>Streptomycetaceae</taxon>
        <taxon>Streptomyces</taxon>
    </lineage>
</organism>
<accession>A0ABT1PTC0</accession>
<dbReference type="InterPro" id="IPR016039">
    <property type="entry name" value="Thiolase-like"/>
</dbReference>
<evidence type="ECO:0000256" key="3">
    <source>
        <dbReference type="RuleBase" id="RU003694"/>
    </source>
</evidence>
<sequence>MAEHVPRRFGAVPVVTGLGAVSAAGLGRGALWAAVRDGKPASGRVTRFDASGYPTDEVGEVPPAALVALDGLVAAHESLAARFLAAAAVEALRDAGPPAPGSRVGLFVGTVMGTRPVLDRGIRGGGPLSFAAGGAWAQPERLLDLMPGVVGVNGPSVVLASGCSVGGDAIVRGAAAIACGEVDLAICGGAEELSEEVFAMFTGMRALARGAVRPFDADRDGTRLAEGAGVVVLESARHCAERGGVPHALLLAGACAADAYHLTRPRPSGDAVIDVLRRSLRDAGRRPEEVDWVCAHGTGTPASDGIEARAIATGLRGAGRRPPSVSSLKGVLGHALGAAAALEAVVAVQALCVGRMPGNGGLRRPDPACSGIDLVPPEGRAGRVALVTSLAFGMGGGVCALLLSRAGGGHER</sequence>
<comment type="caution">
    <text evidence="5">The sequence shown here is derived from an EMBL/GenBank/DDBJ whole genome shotgun (WGS) entry which is preliminary data.</text>
</comment>
<dbReference type="RefSeq" id="WP_255919826.1">
    <property type="nucleotide sequence ID" value="NZ_JANFNG010000005.1"/>
</dbReference>
<evidence type="ECO:0000256" key="2">
    <source>
        <dbReference type="ARBA" id="ARBA00022679"/>
    </source>
</evidence>
<dbReference type="PANTHER" id="PTHR11712">
    <property type="entry name" value="POLYKETIDE SYNTHASE-RELATED"/>
    <property type="match status" value="1"/>
</dbReference>
<proteinExistence type="inferred from homology"/>
<protein>
    <submittedName>
        <fullName evidence="5">Beta-ketoacyl-[acyl-carrier-protein] synthase II</fullName>
    </submittedName>
</protein>
<evidence type="ECO:0000259" key="4">
    <source>
        <dbReference type="PROSITE" id="PS52004"/>
    </source>
</evidence>
<dbReference type="Proteomes" id="UP001057702">
    <property type="component" value="Unassembled WGS sequence"/>
</dbReference>
<evidence type="ECO:0000256" key="1">
    <source>
        <dbReference type="ARBA" id="ARBA00008467"/>
    </source>
</evidence>
<evidence type="ECO:0000313" key="5">
    <source>
        <dbReference type="EMBL" id="MCQ4080924.1"/>
    </source>
</evidence>
<evidence type="ECO:0000313" key="6">
    <source>
        <dbReference type="Proteomes" id="UP001057702"/>
    </source>
</evidence>
<keyword evidence="6" id="KW-1185">Reference proteome</keyword>
<dbReference type="PROSITE" id="PS52004">
    <property type="entry name" value="KS3_2"/>
    <property type="match status" value="1"/>
</dbReference>
<keyword evidence="2 3" id="KW-0808">Transferase</keyword>
<dbReference type="Gene3D" id="3.40.47.10">
    <property type="match status" value="1"/>
</dbReference>
<dbReference type="InterPro" id="IPR014031">
    <property type="entry name" value="Ketoacyl_synth_C"/>
</dbReference>
<dbReference type="InterPro" id="IPR014030">
    <property type="entry name" value="Ketoacyl_synth_N"/>
</dbReference>
<dbReference type="Pfam" id="PF00109">
    <property type="entry name" value="ketoacyl-synt"/>
    <property type="match status" value="1"/>
</dbReference>
<dbReference type="InterPro" id="IPR000794">
    <property type="entry name" value="Beta-ketoacyl_synthase"/>
</dbReference>
<gene>
    <name evidence="5" type="ORF">NGB36_10005</name>
</gene>
<comment type="similarity">
    <text evidence="1 3">Belongs to the thiolase-like superfamily. Beta-ketoacyl-ACP synthases family.</text>
</comment>
<feature type="domain" description="Ketosynthase family 3 (KS3)" evidence="4">
    <location>
        <begin position="10"/>
        <end position="405"/>
    </location>
</feature>
<dbReference type="EMBL" id="JANFNG010000005">
    <property type="protein sequence ID" value="MCQ4080924.1"/>
    <property type="molecule type" value="Genomic_DNA"/>
</dbReference>
<dbReference type="SUPFAM" id="SSF53901">
    <property type="entry name" value="Thiolase-like"/>
    <property type="match status" value="2"/>
</dbReference>
<dbReference type="PANTHER" id="PTHR11712:SF336">
    <property type="entry name" value="3-OXOACYL-[ACYL-CARRIER-PROTEIN] SYNTHASE, MITOCHONDRIAL"/>
    <property type="match status" value="1"/>
</dbReference>
<reference evidence="5" key="1">
    <citation type="submission" date="2022-06" db="EMBL/GenBank/DDBJ databases">
        <title>Draft genome sequence of Streptomyces sp. RB6PN25 isolated from peat swamp forest in Thailand.</title>
        <authorList>
            <person name="Duangmal K."/>
            <person name="Klaysubun C."/>
        </authorList>
    </citation>
    <scope>NUCLEOTIDE SEQUENCE</scope>
    <source>
        <strain evidence="5">RB6PN25</strain>
    </source>
</reference>
<dbReference type="SMART" id="SM00825">
    <property type="entry name" value="PKS_KS"/>
    <property type="match status" value="1"/>
</dbReference>
<dbReference type="Pfam" id="PF02801">
    <property type="entry name" value="Ketoacyl-synt_C"/>
    <property type="match status" value="1"/>
</dbReference>